<sequence>MVGIPEACRDRKWLSVAAADTTSQPSTERSFTIMSYNLLCQQLVRRTLFPYASQNSLKWKSRKSKLLEEISYWKADIMCLQEVGIEHWHQVFAHHFRRLGYDSRLFYSMKKMHGVAILWKRSKFHLVDDVCVTMDSTMDVCGETLRTDNVGLVIALAFGSAANKEESTDPYADSVDPDYRMAGSNATASGGSAGGVKGLIVSNTHLYWLPGACYERLQQQIAMLDAQRSVQAKHPGFAVIACGDFNTTPDDAGYALLTKARPVTLNEWQLDNLLPTTM</sequence>
<gene>
    <name evidence="1" type="primary">NGL2_2</name>
    <name evidence="1" type="ORF">IWW38_006223</name>
</gene>
<evidence type="ECO:0000313" key="2">
    <source>
        <dbReference type="Proteomes" id="UP001139981"/>
    </source>
</evidence>
<keyword evidence="1" id="KW-0540">Nuclease</keyword>
<dbReference type="EMBL" id="JANBVB010003437">
    <property type="protein sequence ID" value="KAJ2878890.1"/>
    <property type="molecule type" value="Genomic_DNA"/>
</dbReference>
<dbReference type="Proteomes" id="UP001139981">
    <property type="component" value="Unassembled WGS sequence"/>
</dbReference>
<reference evidence="1" key="1">
    <citation type="submission" date="2022-07" db="EMBL/GenBank/DDBJ databases">
        <title>Phylogenomic reconstructions and comparative analyses of Kickxellomycotina fungi.</title>
        <authorList>
            <person name="Reynolds N.K."/>
            <person name="Stajich J.E."/>
            <person name="Barry K."/>
            <person name="Grigoriev I.V."/>
            <person name="Crous P."/>
            <person name="Smith M.E."/>
        </authorList>
    </citation>
    <scope>NUCLEOTIDE SEQUENCE</scope>
    <source>
        <strain evidence="1">CBS 190363</strain>
    </source>
</reference>
<keyword evidence="1" id="KW-0269">Exonuclease</keyword>
<accession>A0ACC1LU88</accession>
<feature type="non-terminal residue" evidence="1">
    <location>
        <position position="278"/>
    </location>
</feature>
<organism evidence="1 2">
    <name type="scientific">Coemansia aciculifera</name>
    <dbReference type="NCBI Taxonomy" id="417176"/>
    <lineage>
        <taxon>Eukaryota</taxon>
        <taxon>Fungi</taxon>
        <taxon>Fungi incertae sedis</taxon>
        <taxon>Zoopagomycota</taxon>
        <taxon>Kickxellomycotina</taxon>
        <taxon>Kickxellomycetes</taxon>
        <taxon>Kickxellales</taxon>
        <taxon>Kickxellaceae</taxon>
        <taxon>Coemansia</taxon>
    </lineage>
</organism>
<evidence type="ECO:0000313" key="1">
    <source>
        <dbReference type="EMBL" id="KAJ2878890.1"/>
    </source>
</evidence>
<comment type="caution">
    <text evidence="1">The sequence shown here is derived from an EMBL/GenBank/DDBJ whole genome shotgun (WGS) entry which is preliminary data.</text>
</comment>
<protein>
    <submittedName>
        <fullName evidence="1">RNA exonuclease ngl2</fullName>
    </submittedName>
</protein>
<keyword evidence="1" id="KW-0378">Hydrolase</keyword>
<proteinExistence type="predicted"/>
<keyword evidence="2" id="KW-1185">Reference proteome</keyword>
<name>A0ACC1LU88_9FUNG</name>